<dbReference type="AlphaFoldDB" id="A0A6P0HMT6"/>
<dbReference type="InterPro" id="IPR003779">
    <property type="entry name" value="CMD-like"/>
</dbReference>
<reference evidence="2 3" key="1">
    <citation type="journal article" date="2014" name="Int. J. Syst. Evol. Microbiol.">
        <title>Nocardioides zeae sp. nov., isolated from the stem of Zea mays.</title>
        <authorList>
            <person name="Glaeser S.P."/>
            <person name="McInroy J.A."/>
            <person name="Busse H.J."/>
            <person name="Kampfer P."/>
        </authorList>
    </citation>
    <scope>NUCLEOTIDE SEQUENCE [LARGE SCALE GENOMIC DNA]</scope>
    <source>
        <strain evidence="2 3">JCM 30728</strain>
    </source>
</reference>
<dbReference type="SUPFAM" id="SSF69118">
    <property type="entry name" value="AhpD-like"/>
    <property type="match status" value="1"/>
</dbReference>
<dbReference type="Proteomes" id="UP000468687">
    <property type="component" value="Unassembled WGS sequence"/>
</dbReference>
<dbReference type="EMBL" id="JAAGXA010000013">
    <property type="protein sequence ID" value="NEN79941.1"/>
    <property type="molecule type" value="Genomic_DNA"/>
</dbReference>
<evidence type="ECO:0000313" key="2">
    <source>
        <dbReference type="EMBL" id="NEN79941.1"/>
    </source>
</evidence>
<evidence type="ECO:0000259" key="1">
    <source>
        <dbReference type="Pfam" id="PF02627"/>
    </source>
</evidence>
<dbReference type="PANTHER" id="PTHR35446">
    <property type="entry name" value="SI:CH211-175M2.5"/>
    <property type="match status" value="1"/>
</dbReference>
<keyword evidence="3" id="KW-1185">Reference proteome</keyword>
<comment type="caution">
    <text evidence="2">The sequence shown here is derived from an EMBL/GenBank/DDBJ whole genome shotgun (WGS) entry which is preliminary data.</text>
</comment>
<accession>A0A6P0HMT6</accession>
<organism evidence="2 3">
    <name type="scientific">Nocardioides zeae</name>
    <dbReference type="NCBI Taxonomy" id="1457234"/>
    <lineage>
        <taxon>Bacteria</taxon>
        <taxon>Bacillati</taxon>
        <taxon>Actinomycetota</taxon>
        <taxon>Actinomycetes</taxon>
        <taxon>Propionibacteriales</taxon>
        <taxon>Nocardioidaceae</taxon>
        <taxon>Nocardioides</taxon>
    </lineage>
</organism>
<gene>
    <name evidence="2" type="ORF">G3T38_16865</name>
</gene>
<dbReference type="NCBIfam" id="TIGR00778">
    <property type="entry name" value="ahpD_dom"/>
    <property type="match status" value="1"/>
</dbReference>
<dbReference type="RefSeq" id="WP_163773491.1">
    <property type="nucleotide sequence ID" value="NZ_JAAGXA010000013.1"/>
</dbReference>
<dbReference type="GO" id="GO:0051920">
    <property type="term" value="F:peroxiredoxin activity"/>
    <property type="evidence" value="ECO:0007669"/>
    <property type="project" value="InterPro"/>
</dbReference>
<sequence>MRVVSDCYLDKAEPAAYAALGSTASAVTDAAKRVGLDRRLVELVNIRVSQLNGCAFCLDLHHRRALAAGEEPRRLAVLEAWRETSLFSEAEQAALVLAESITRLPSHDERCRAEARARRVLGDEAYSVVAWIAVTINAFNRLSMTSHHPVG</sequence>
<dbReference type="PANTHER" id="PTHR35446:SF2">
    <property type="entry name" value="CARBOXYMUCONOLACTONE DECARBOXYLASE-LIKE DOMAIN-CONTAINING PROTEIN"/>
    <property type="match status" value="1"/>
</dbReference>
<proteinExistence type="predicted"/>
<dbReference type="Pfam" id="PF02627">
    <property type="entry name" value="CMD"/>
    <property type="match status" value="1"/>
</dbReference>
<evidence type="ECO:0000313" key="3">
    <source>
        <dbReference type="Proteomes" id="UP000468687"/>
    </source>
</evidence>
<dbReference type="InterPro" id="IPR029032">
    <property type="entry name" value="AhpD-like"/>
</dbReference>
<dbReference type="InterPro" id="IPR004675">
    <property type="entry name" value="AhpD_core"/>
</dbReference>
<protein>
    <submittedName>
        <fullName evidence="2">Carboxymuconolactone decarboxylase family protein</fullName>
    </submittedName>
</protein>
<dbReference type="Gene3D" id="1.20.1290.10">
    <property type="entry name" value="AhpD-like"/>
    <property type="match status" value="1"/>
</dbReference>
<feature type="domain" description="Carboxymuconolactone decarboxylase-like" evidence="1">
    <location>
        <begin position="23"/>
        <end position="99"/>
    </location>
</feature>
<name>A0A6P0HMT6_9ACTN</name>